<protein>
    <submittedName>
        <fullName evidence="1">Uncharacterized protein</fullName>
    </submittedName>
</protein>
<organism evidence="1 2">
    <name type="scientific">Paracoccus aurantius</name>
    <dbReference type="NCBI Taxonomy" id="3073814"/>
    <lineage>
        <taxon>Bacteria</taxon>
        <taxon>Pseudomonadati</taxon>
        <taxon>Pseudomonadota</taxon>
        <taxon>Alphaproteobacteria</taxon>
        <taxon>Rhodobacterales</taxon>
        <taxon>Paracoccaceae</taxon>
        <taxon>Paracoccus</taxon>
    </lineage>
</organism>
<proteinExistence type="predicted"/>
<name>A0ABU2HY15_9RHOB</name>
<comment type="caution">
    <text evidence="1">The sequence shown here is derived from an EMBL/GenBank/DDBJ whole genome shotgun (WGS) entry which is preliminary data.</text>
</comment>
<sequence length="44" mass="4897">MAERMIELLVGSIVQPIISPITSHPLIGWQQLRRFGIDDALLPA</sequence>
<dbReference type="EMBL" id="JAVQLW010000005">
    <property type="protein sequence ID" value="MDS9469911.1"/>
    <property type="molecule type" value="Genomic_DNA"/>
</dbReference>
<accession>A0ABU2HY15</accession>
<evidence type="ECO:0000313" key="2">
    <source>
        <dbReference type="Proteomes" id="UP001269144"/>
    </source>
</evidence>
<reference evidence="2" key="1">
    <citation type="submission" date="2023-07" db="EMBL/GenBank/DDBJ databases">
        <title>Paracoccus sp. MBLB3053 whole genome sequence.</title>
        <authorList>
            <person name="Hwang C.Y."/>
            <person name="Cho E.-S."/>
            <person name="Seo M.-J."/>
        </authorList>
    </citation>
    <scope>NUCLEOTIDE SEQUENCE [LARGE SCALE GENOMIC DNA]</scope>
    <source>
        <strain evidence="2">MBLB3053</strain>
    </source>
</reference>
<dbReference type="Proteomes" id="UP001269144">
    <property type="component" value="Unassembled WGS sequence"/>
</dbReference>
<keyword evidence="2" id="KW-1185">Reference proteome</keyword>
<gene>
    <name evidence="1" type="ORF">RGQ15_20355</name>
</gene>
<dbReference type="RefSeq" id="WP_311162680.1">
    <property type="nucleotide sequence ID" value="NZ_JAVQLW010000005.1"/>
</dbReference>
<evidence type="ECO:0000313" key="1">
    <source>
        <dbReference type="EMBL" id="MDS9469911.1"/>
    </source>
</evidence>